<protein>
    <submittedName>
        <fullName evidence="3">Universal stress protein</fullName>
    </submittedName>
</protein>
<comment type="similarity">
    <text evidence="1">Belongs to the universal stress protein A family.</text>
</comment>
<evidence type="ECO:0000259" key="2">
    <source>
        <dbReference type="Pfam" id="PF00582"/>
    </source>
</evidence>
<name>A0ABU8H7B1_9SPHN</name>
<feature type="domain" description="UspA" evidence="2">
    <location>
        <begin position="211"/>
        <end position="280"/>
    </location>
</feature>
<dbReference type="Proteomes" id="UP001367771">
    <property type="component" value="Unassembled WGS sequence"/>
</dbReference>
<dbReference type="InterPro" id="IPR006016">
    <property type="entry name" value="UspA"/>
</dbReference>
<proteinExistence type="inferred from homology"/>
<sequence>MNRILACIDASAYATSVVDLAAWAATRLGADVELLHVVQRREAVASRNDHSGAIGLGVKSELLEELTRIEEAAGRLAIEEGRILLDAGGARLTARGIAVAPLHRHGGIVETIVEREADAALVIIGKRGASGAFATDHIGSKVERVVRASDRPVLIASRDAAAPDAVVIAFDDSPAACRAVRHVATSPLFHGLPVHLVMAGPDDGRHRDRLGAAAAALPACAETVLRDGKVDAVIGDHIAAHPGAMLVMGAYGHSPLRTLIVGSTTTTMIRTVCAPVLLMR</sequence>
<reference evidence="3 4" key="1">
    <citation type="journal article" date="2013" name="Int. J. Syst. Evol. Microbiol.">
        <title>Sphingomonas kyungheensis sp. nov., a bacterium with ginsenoside-converting activity isolated from soil of a ginseng field.</title>
        <authorList>
            <person name="Son H.M."/>
            <person name="Yang J.E."/>
            <person name="Park Y."/>
            <person name="Han C.K."/>
            <person name="Kim S.G."/>
            <person name="Kook M."/>
            <person name="Yi T.H."/>
        </authorList>
    </citation>
    <scope>NUCLEOTIDE SEQUENCE [LARGE SCALE GENOMIC DNA]</scope>
    <source>
        <strain evidence="3 4">LMG 26582</strain>
    </source>
</reference>
<dbReference type="RefSeq" id="WP_271301078.1">
    <property type="nucleotide sequence ID" value="NZ_JBBBDM010000014.1"/>
</dbReference>
<accession>A0ABU8H7B1</accession>
<dbReference type="Pfam" id="PF00582">
    <property type="entry name" value="Usp"/>
    <property type="match status" value="2"/>
</dbReference>
<gene>
    <name evidence="3" type="ORF">V8201_17335</name>
</gene>
<feature type="domain" description="UspA" evidence="2">
    <location>
        <begin position="2"/>
        <end position="155"/>
    </location>
</feature>
<dbReference type="CDD" id="cd00293">
    <property type="entry name" value="USP-like"/>
    <property type="match status" value="2"/>
</dbReference>
<dbReference type="InterPro" id="IPR006015">
    <property type="entry name" value="Universal_stress_UspA"/>
</dbReference>
<dbReference type="SUPFAM" id="SSF52402">
    <property type="entry name" value="Adenine nucleotide alpha hydrolases-like"/>
    <property type="match status" value="2"/>
</dbReference>
<dbReference type="PANTHER" id="PTHR46268:SF6">
    <property type="entry name" value="UNIVERSAL STRESS PROTEIN UP12"/>
    <property type="match status" value="1"/>
</dbReference>
<evidence type="ECO:0000313" key="4">
    <source>
        <dbReference type="Proteomes" id="UP001367771"/>
    </source>
</evidence>
<dbReference type="EMBL" id="JBBBDM010000014">
    <property type="protein sequence ID" value="MEI5688859.1"/>
    <property type="molecule type" value="Genomic_DNA"/>
</dbReference>
<comment type="caution">
    <text evidence="3">The sequence shown here is derived from an EMBL/GenBank/DDBJ whole genome shotgun (WGS) entry which is preliminary data.</text>
</comment>
<dbReference type="PRINTS" id="PR01438">
    <property type="entry name" value="UNVRSLSTRESS"/>
</dbReference>
<dbReference type="PANTHER" id="PTHR46268">
    <property type="entry name" value="STRESS RESPONSE PROTEIN NHAX"/>
    <property type="match status" value="1"/>
</dbReference>
<evidence type="ECO:0000256" key="1">
    <source>
        <dbReference type="ARBA" id="ARBA00008791"/>
    </source>
</evidence>
<organism evidence="3 4">
    <name type="scientific">Sphingomonas kyungheensis</name>
    <dbReference type="NCBI Taxonomy" id="1069987"/>
    <lineage>
        <taxon>Bacteria</taxon>
        <taxon>Pseudomonadati</taxon>
        <taxon>Pseudomonadota</taxon>
        <taxon>Alphaproteobacteria</taxon>
        <taxon>Sphingomonadales</taxon>
        <taxon>Sphingomonadaceae</taxon>
        <taxon>Sphingomonas</taxon>
    </lineage>
</organism>
<dbReference type="Gene3D" id="3.40.50.12370">
    <property type="match status" value="1"/>
</dbReference>
<keyword evidence="4" id="KW-1185">Reference proteome</keyword>
<evidence type="ECO:0000313" key="3">
    <source>
        <dbReference type="EMBL" id="MEI5688859.1"/>
    </source>
</evidence>